<proteinExistence type="predicted"/>
<reference evidence="2" key="1">
    <citation type="submission" date="2021-04" db="EMBL/GenBank/DDBJ databases">
        <title>Isolation of p-tert-butylphenol degrading bacteria Sphingobium phenoxybenzoativorans Tas13 from active sludge.</title>
        <authorList>
            <person name="Li Y."/>
        </authorList>
    </citation>
    <scope>NUCLEOTIDE SEQUENCE</scope>
    <source>
        <strain evidence="2">Tas13</strain>
    </source>
</reference>
<name>A0A975K4W6_9SPHN</name>
<feature type="transmembrane region" description="Helical" evidence="1">
    <location>
        <begin position="81"/>
        <end position="102"/>
    </location>
</feature>
<dbReference type="KEGG" id="spph:KFK14_17895"/>
<feature type="transmembrane region" description="Helical" evidence="1">
    <location>
        <begin position="108"/>
        <end position="129"/>
    </location>
</feature>
<sequence>MIVAIAFTIAVVVSCLYVALYGGRTGRWGGGILLSTWPMSWALSKLMPSYGKAIPVLFLVDLMVFIGLLVIALLSTRRWPIWCAAFQLNTVAAHLAIMLSPVVLGQAYYAMISIWGVPMLFVMVVGTLLDRRAELRRA</sequence>
<organism evidence="2 3">
    <name type="scientific">Sphingobium phenoxybenzoativorans</name>
    <dbReference type="NCBI Taxonomy" id="1592790"/>
    <lineage>
        <taxon>Bacteria</taxon>
        <taxon>Pseudomonadati</taxon>
        <taxon>Pseudomonadota</taxon>
        <taxon>Alphaproteobacteria</taxon>
        <taxon>Sphingomonadales</taxon>
        <taxon>Sphingomonadaceae</taxon>
        <taxon>Sphingobium</taxon>
    </lineage>
</organism>
<evidence type="ECO:0000256" key="1">
    <source>
        <dbReference type="SAM" id="Phobius"/>
    </source>
</evidence>
<gene>
    <name evidence="2" type="ORF">KFK14_17895</name>
</gene>
<keyword evidence="1" id="KW-0472">Membrane</keyword>
<keyword evidence="1" id="KW-1133">Transmembrane helix</keyword>
<dbReference type="AlphaFoldDB" id="A0A975K4W6"/>
<keyword evidence="3" id="KW-1185">Reference proteome</keyword>
<protein>
    <submittedName>
        <fullName evidence="2">Uncharacterized protein</fullName>
    </submittedName>
</protein>
<dbReference type="RefSeq" id="WP_212608618.1">
    <property type="nucleotide sequence ID" value="NZ_CP073910.1"/>
</dbReference>
<accession>A0A975K4W6</accession>
<dbReference type="Proteomes" id="UP000681425">
    <property type="component" value="Chromosome"/>
</dbReference>
<evidence type="ECO:0000313" key="2">
    <source>
        <dbReference type="EMBL" id="QUT04880.1"/>
    </source>
</evidence>
<evidence type="ECO:0000313" key="3">
    <source>
        <dbReference type="Proteomes" id="UP000681425"/>
    </source>
</evidence>
<dbReference type="EMBL" id="CP073910">
    <property type="protein sequence ID" value="QUT04880.1"/>
    <property type="molecule type" value="Genomic_DNA"/>
</dbReference>
<keyword evidence="1" id="KW-0812">Transmembrane</keyword>
<feature type="transmembrane region" description="Helical" evidence="1">
    <location>
        <begin position="53"/>
        <end position="74"/>
    </location>
</feature>